<dbReference type="Proteomes" id="UP001175261">
    <property type="component" value="Unassembled WGS sequence"/>
</dbReference>
<name>A0AA39LCY5_SARSR</name>
<protein>
    <submittedName>
        <fullName evidence="2">Uncharacterized protein</fullName>
    </submittedName>
</protein>
<comment type="caution">
    <text evidence="2">The sequence shown here is derived from an EMBL/GenBank/DDBJ whole genome shotgun (WGS) entry which is preliminary data.</text>
</comment>
<gene>
    <name evidence="2" type="ORF">NLU13_2213</name>
</gene>
<keyword evidence="3" id="KW-1185">Reference proteome</keyword>
<organism evidence="2 3">
    <name type="scientific">Sarocladium strictum</name>
    <name type="common">Black bundle disease fungus</name>
    <name type="synonym">Acremonium strictum</name>
    <dbReference type="NCBI Taxonomy" id="5046"/>
    <lineage>
        <taxon>Eukaryota</taxon>
        <taxon>Fungi</taxon>
        <taxon>Dikarya</taxon>
        <taxon>Ascomycota</taxon>
        <taxon>Pezizomycotina</taxon>
        <taxon>Sordariomycetes</taxon>
        <taxon>Hypocreomycetidae</taxon>
        <taxon>Hypocreales</taxon>
        <taxon>Sarocladiaceae</taxon>
        <taxon>Sarocladium</taxon>
    </lineage>
</organism>
<dbReference type="EMBL" id="JAPDFR010000001">
    <property type="protein sequence ID" value="KAK0392718.1"/>
    <property type="molecule type" value="Genomic_DNA"/>
</dbReference>
<feature type="region of interest" description="Disordered" evidence="1">
    <location>
        <begin position="153"/>
        <end position="207"/>
    </location>
</feature>
<evidence type="ECO:0000313" key="2">
    <source>
        <dbReference type="EMBL" id="KAK0392718.1"/>
    </source>
</evidence>
<dbReference type="AlphaFoldDB" id="A0AA39LCY5"/>
<feature type="compositionally biased region" description="Low complexity" evidence="1">
    <location>
        <begin position="171"/>
        <end position="194"/>
    </location>
</feature>
<sequence length="505" mass="55092">MAVRAVNLEAVQVLVQAGANVSAVIGIQVTSSWRATSSSYSTKELKWASTVMDFAYLTRDNIQAGVYPSSVTDPSAETQAYLRQRSKEATSSAKFLGQLNKDSIWNARKEQGNLAALKIFGSQTRNGVSAGMKVGLETWNTEWGEYKDHRKWEKEKQRVMQPPAPPIEQKTTTSTTTTTTTSQPTTTPSTGTGPVPANIAASGGPNPRVLRNMQLKNRQRFSHKIENEPVLCSHNDDRVVLAWSDSGFYGNIHLMISTDGQYWIQGVSSHTEMTDAHYSPGLAFDTTTGTTFLGWMSSGRSLIIMQSSSPSLEDWAGKQSTTMTKKQKTLSGISIVFVRPYLFVAWLGNDWHIYVRSSTDGGASWVKEARLEEGFHGTPRLGASPTGRITLTYCNRDDRIVRQTCLDLTNLVFGPAEAVLFGGVTSTAPCLSFGPDGSEWWAFRAGTKRLQTTVSVAGQLQSRTWADEEASSAVAICPFRGEAIMAWKGRKGAKALEVGVVGFSG</sequence>
<evidence type="ECO:0000256" key="1">
    <source>
        <dbReference type="SAM" id="MobiDB-lite"/>
    </source>
</evidence>
<reference evidence="2" key="1">
    <citation type="submission" date="2022-10" db="EMBL/GenBank/DDBJ databases">
        <title>Determination and structural analysis of whole genome sequence of Sarocladium strictum F4-1.</title>
        <authorList>
            <person name="Hu L."/>
            <person name="Jiang Y."/>
        </authorList>
    </citation>
    <scope>NUCLEOTIDE SEQUENCE</scope>
    <source>
        <strain evidence="2">F4-1</strain>
    </source>
</reference>
<evidence type="ECO:0000313" key="3">
    <source>
        <dbReference type="Proteomes" id="UP001175261"/>
    </source>
</evidence>
<dbReference type="CDD" id="cd15482">
    <property type="entry name" value="Sialidase_non-viral"/>
    <property type="match status" value="1"/>
</dbReference>
<dbReference type="SUPFAM" id="SSF50939">
    <property type="entry name" value="Sialidases"/>
    <property type="match status" value="1"/>
</dbReference>
<proteinExistence type="predicted"/>
<accession>A0AA39LCY5</accession>
<dbReference type="InterPro" id="IPR036278">
    <property type="entry name" value="Sialidase_sf"/>
</dbReference>